<accession>A0A3E1YF78</accession>
<protein>
    <submittedName>
        <fullName evidence="1">Uncharacterized protein</fullName>
    </submittedName>
</protein>
<proteinExistence type="predicted"/>
<evidence type="ECO:0000313" key="2">
    <source>
        <dbReference type="Proteomes" id="UP000260644"/>
    </source>
</evidence>
<gene>
    <name evidence="1" type="ORF">DVR12_07200</name>
</gene>
<dbReference type="OrthoDB" id="678195at2"/>
<comment type="caution">
    <text evidence="1">The sequence shown here is derived from an EMBL/GenBank/DDBJ whole genome shotgun (WGS) entry which is preliminary data.</text>
</comment>
<dbReference type="RefSeq" id="WP_116974961.1">
    <property type="nucleotide sequence ID" value="NZ_QPMM01000002.1"/>
</dbReference>
<organism evidence="1 2">
    <name type="scientific">Chitinophaga silvatica</name>
    <dbReference type="NCBI Taxonomy" id="2282649"/>
    <lineage>
        <taxon>Bacteria</taxon>
        <taxon>Pseudomonadati</taxon>
        <taxon>Bacteroidota</taxon>
        <taxon>Chitinophagia</taxon>
        <taxon>Chitinophagales</taxon>
        <taxon>Chitinophagaceae</taxon>
        <taxon>Chitinophaga</taxon>
    </lineage>
</organism>
<keyword evidence="2" id="KW-1185">Reference proteome</keyword>
<dbReference type="EMBL" id="QPMM01000002">
    <property type="protein sequence ID" value="RFS24967.1"/>
    <property type="molecule type" value="Genomic_DNA"/>
</dbReference>
<dbReference type="Proteomes" id="UP000260644">
    <property type="component" value="Unassembled WGS sequence"/>
</dbReference>
<sequence length="162" mass="18759">MHNPLALLSELLLNALINHGYIYFIRQSYPRGIDHFDDSIKEAFIITPYKKLSAAQEHLLHITDSRKHIYDIYQPSEKEKLFIAASQPPGYKVYVDKLAAKTWKPTSDLNSKISNYLRVNTKWKAKDSNVDVTLFISYGELMLNLSNGKDDLQILFKEVERL</sequence>
<dbReference type="AlphaFoldDB" id="A0A3E1YF78"/>
<name>A0A3E1YF78_9BACT</name>
<evidence type="ECO:0000313" key="1">
    <source>
        <dbReference type="EMBL" id="RFS24967.1"/>
    </source>
</evidence>
<reference evidence="1 2" key="1">
    <citation type="submission" date="2018-07" db="EMBL/GenBank/DDBJ databases">
        <title>Chitinophaga K2CV101002-2 sp. nov., isolated from a monsoon evergreen broad-leaved forest soil.</title>
        <authorList>
            <person name="Lv Y."/>
        </authorList>
    </citation>
    <scope>NUCLEOTIDE SEQUENCE [LARGE SCALE GENOMIC DNA]</scope>
    <source>
        <strain evidence="1 2">GDMCC 1.1288</strain>
    </source>
</reference>